<dbReference type="InterPro" id="IPR042010">
    <property type="entry name" value="ATX1/2_PHD"/>
</dbReference>
<dbReference type="OrthoDB" id="308383at2759"/>
<reference evidence="14" key="1">
    <citation type="journal article" date="2019" name="Nat. Commun.">
        <title>The genome of broomcorn millet.</title>
        <authorList>
            <person name="Zou C."/>
            <person name="Miki D."/>
            <person name="Li D."/>
            <person name="Tang Q."/>
            <person name="Xiao L."/>
            <person name="Rajput S."/>
            <person name="Deng P."/>
            <person name="Jia W."/>
            <person name="Huang R."/>
            <person name="Zhang M."/>
            <person name="Sun Y."/>
            <person name="Hu J."/>
            <person name="Fu X."/>
            <person name="Schnable P.S."/>
            <person name="Li F."/>
            <person name="Zhang H."/>
            <person name="Feng B."/>
            <person name="Zhu X."/>
            <person name="Liu R."/>
            <person name="Schnable J.C."/>
            <person name="Zhu J.-K."/>
            <person name="Zhang H."/>
        </authorList>
    </citation>
    <scope>NUCLEOTIDE SEQUENCE [LARGE SCALE GENOMIC DNA]</scope>
</reference>
<dbReference type="Pfam" id="PF13832">
    <property type="entry name" value="zf-HC5HC2H_2"/>
    <property type="match status" value="1"/>
</dbReference>
<dbReference type="SMART" id="SM00293">
    <property type="entry name" value="PWWP"/>
    <property type="match status" value="1"/>
</dbReference>
<dbReference type="FunFam" id="3.30.40.10:FF:000299">
    <property type="entry name" value="Histone-lysine N-methyltransferase"/>
    <property type="match status" value="1"/>
</dbReference>
<dbReference type="SUPFAM" id="SSF82199">
    <property type="entry name" value="SET domain"/>
    <property type="match status" value="1"/>
</dbReference>
<dbReference type="SMART" id="SM00542">
    <property type="entry name" value="FYRC"/>
    <property type="match status" value="1"/>
</dbReference>
<keyword evidence="5" id="KW-0862">Zinc</keyword>
<dbReference type="InterPro" id="IPR001965">
    <property type="entry name" value="Znf_PHD"/>
</dbReference>
<feature type="compositionally biased region" description="Acidic residues" evidence="9">
    <location>
        <begin position="13"/>
        <end position="22"/>
    </location>
</feature>
<dbReference type="PANTHER" id="PTHR13793:SF140">
    <property type="entry name" value="HISTONE-LYSINE N-METHYLTRANSFERASE ATX2"/>
    <property type="match status" value="1"/>
</dbReference>
<dbReference type="SMART" id="SM00317">
    <property type="entry name" value="SET"/>
    <property type="match status" value="1"/>
</dbReference>
<evidence type="ECO:0000313" key="13">
    <source>
        <dbReference type="EMBL" id="RLN34929.1"/>
    </source>
</evidence>
<dbReference type="InterPro" id="IPR046341">
    <property type="entry name" value="SET_dom_sf"/>
</dbReference>
<gene>
    <name evidence="13" type="ORF">C2845_PM03G30500</name>
</gene>
<dbReference type="PROSITE" id="PS51543">
    <property type="entry name" value="FYRC"/>
    <property type="match status" value="1"/>
</dbReference>
<dbReference type="Pfam" id="PF00855">
    <property type="entry name" value="PWWP"/>
    <property type="match status" value="1"/>
</dbReference>
<dbReference type="CDD" id="cd20142">
    <property type="entry name" value="PWWP_AtATX1-like"/>
    <property type="match status" value="1"/>
</dbReference>
<evidence type="ECO:0000256" key="3">
    <source>
        <dbReference type="ARBA" id="ARBA00022723"/>
    </source>
</evidence>
<dbReference type="InterPro" id="IPR013083">
    <property type="entry name" value="Znf_RING/FYVE/PHD"/>
</dbReference>
<dbReference type="GO" id="GO:0008270">
    <property type="term" value="F:zinc ion binding"/>
    <property type="evidence" value="ECO:0007669"/>
    <property type="project" value="UniProtKB-KW"/>
</dbReference>
<evidence type="ECO:0000256" key="8">
    <source>
        <dbReference type="PROSITE-ProRule" id="PRU00146"/>
    </source>
</evidence>
<evidence type="ECO:0000256" key="4">
    <source>
        <dbReference type="ARBA" id="ARBA00022771"/>
    </source>
</evidence>
<dbReference type="FunFam" id="2.30.30.140:FF:000094">
    <property type="entry name" value="Histone-lysine N-methyltransferase"/>
    <property type="match status" value="1"/>
</dbReference>
<dbReference type="GO" id="GO:0005634">
    <property type="term" value="C:nucleus"/>
    <property type="evidence" value="ECO:0007669"/>
    <property type="project" value="UniProtKB-SubCell"/>
</dbReference>
<dbReference type="PROSITE" id="PS51542">
    <property type="entry name" value="FYRN"/>
    <property type="match status" value="1"/>
</dbReference>
<dbReference type="FunFam" id="3.30.40.10:FF:000293">
    <property type="entry name" value="Histone-lysine N-methyltransferase"/>
    <property type="match status" value="1"/>
</dbReference>
<dbReference type="Gene3D" id="3.30.160.360">
    <property type="match status" value="1"/>
</dbReference>
<dbReference type="InterPro" id="IPR000313">
    <property type="entry name" value="PWWP_dom"/>
</dbReference>
<feature type="domain" description="PWWP" evidence="11">
    <location>
        <begin position="268"/>
        <end position="331"/>
    </location>
</feature>
<dbReference type="AlphaFoldDB" id="A0A3L6T9P5"/>
<dbReference type="PANTHER" id="PTHR13793">
    <property type="entry name" value="PHD FINGER PROTEINS"/>
    <property type="match status" value="1"/>
</dbReference>
<keyword evidence="4 8" id="KW-0863">Zinc-finger</keyword>
<dbReference type="InterPro" id="IPR003888">
    <property type="entry name" value="FYrich_N"/>
</dbReference>
<dbReference type="Gene3D" id="3.30.40.10">
    <property type="entry name" value="Zinc/RING finger domain, C3HC4 (zinc finger)"/>
    <property type="match status" value="2"/>
</dbReference>
<dbReference type="InterPro" id="IPR050701">
    <property type="entry name" value="Histone_Mod_Regulator"/>
</dbReference>
<evidence type="ECO:0000256" key="2">
    <source>
        <dbReference type="ARBA" id="ARBA00022679"/>
    </source>
</evidence>
<dbReference type="SMART" id="SM00249">
    <property type="entry name" value="PHD"/>
    <property type="match status" value="2"/>
</dbReference>
<feature type="region of interest" description="Disordered" evidence="9">
    <location>
        <begin position="1222"/>
        <end position="1257"/>
    </location>
</feature>
<dbReference type="InterPro" id="IPR019787">
    <property type="entry name" value="Znf_PHD-finger"/>
</dbReference>
<dbReference type="STRING" id="4540.A0A3L6T9P5"/>
<dbReference type="Gene3D" id="2.30.30.140">
    <property type="match status" value="2"/>
</dbReference>
<dbReference type="Pfam" id="PF00856">
    <property type="entry name" value="SET"/>
    <property type="match status" value="1"/>
</dbReference>
<dbReference type="SMART" id="SM00333">
    <property type="entry name" value="TUDOR"/>
    <property type="match status" value="1"/>
</dbReference>
<keyword evidence="2" id="KW-0808">Transferase</keyword>
<dbReference type="InterPro" id="IPR041956">
    <property type="entry name" value="ATX1/2_ePHD"/>
</dbReference>
<dbReference type="Gene3D" id="2.170.270.10">
    <property type="entry name" value="SET domain"/>
    <property type="match status" value="1"/>
</dbReference>
<dbReference type="PROSITE" id="PS51805">
    <property type="entry name" value="EPHD"/>
    <property type="match status" value="1"/>
</dbReference>
<evidence type="ECO:0000259" key="12">
    <source>
        <dbReference type="PROSITE" id="PS51805"/>
    </source>
</evidence>
<dbReference type="Pfam" id="PF05964">
    <property type="entry name" value="FYRN"/>
    <property type="match status" value="1"/>
</dbReference>
<keyword evidence="6" id="KW-0156">Chromatin regulator</keyword>
<feature type="domain" description="PHD-type" evidence="12">
    <location>
        <begin position="625"/>
        <end position="749"/>
    </location>
</feature>
<keyword evidence="14" id="KW-1185">Reference proteome</keyword>
<feature type="compositionally biased region" description="Basic and acidic residues" evidence="9">
    <location>
        <begin position="1222"/>
        <end position="1241"/>
    </location>
</feature>
<feature type="region of interest" description="Disordered" evidence="9">
    <location>
        <begin position="1"/>
        <end position="135"/>
    </location>
</feature>
<dbReference type="InterPro" id="IPR001214">
    <property type="entry name" value="SET_dom"/>
</dbReference>
<comment type="subcellular location">
    <subcellularLocation>
        <location evidence="1">Nucleus</location>
    </subcellularLocation>
</comment>
<dbReference type="Pfam" id="PF05965">
    <property type="entry name" value="FYRC"/>
    <property type="match status" value="1"/>
</dbReference>
<evidence type="ECO:0000256" key="6">
    <source>
        <dbReference type="ARBA" id="ARBA00022853"/>
    </source>
</evidence>
<dbReference type="SUPFAM" id="SSF63748">
    <property type="entry name" value="Tudor/PWWP/MBT"/>
    <property type="match status" value="2"/>
</dbReference>
<dbReference type="GO" id="GO:0032259">
    <property type="term" value="P:methylation"/>
    <property type="evidence" value="ECO:0007669"/>
    <property type="project" value="UniProtKB-KW"/>
</dbReference>
<proteinExistence type="predicted"/>
<dbReference type="SUPFAM" id="SSF57903">
    <property type="entry name" value="FYVE/PHD zinc finger"/>
    <property type="match status" value="1"/>
</dbReference>
<dbReference type="CDD" id="cd15494">
    <property type="entry name" value="PHD_ATX1_2_like"/>
    <property type="match status" value="1"/>
</dbReference>
<accession>A0A3L6T9P5</accession>
<sequence>MVIAVEGNGFVQGEEEEEEEDNDRPIRYLPLGHVYSSAPAPRPTAPKKPRVDDGKPPLKVYYRRHRKKPRVEEPPPPPSMAPPAQRVQDEDAGPSRRKGSLKHELLSLGSAHPALDGDGEGGEPSRRRRRMRRGGGAETIICFSEHERQRPGRPRGSVGRRWVELDIQSADPNAFVGLACKVFWPLDDDWYKGFITVYNEATKKHAVKYVDGEEEDLSLADERIKFSISSEEMKSMNLSIGISNQDKKGHDELLALAVSFHDYQGLDPGDLVWAKITGHAMWPAVVVDESDVPANRALKPVRLDQSILVQFFGTHDFARVKLKQAVQFLNGLLSSLHLKCKQASFSRSLEEAKEFLRTHQLPEIMLQLRKSVQHDGSDVNSCEDRVDSCGNLSEDRSVQNGEDYAEMTQIELGNLCVSNLGRIVSDSDHFHNKKHIWPEGYTAFRKFMSIIDPNSVTSYKMEVLRNSDTKARPLFRVSSEDGVQIDGSTPNACWKEIYCRIKEKQCSAATELERNVCQRSGSYMFGFSNPQIRQLIQELPNARSCLKYFENSGDTILGYRAVHVNWKDLDFCNVCDMDEEYEDNLFLQCDKCRMMVHARCYGELKQLDGGLWLCNLCRPGAPRMSPKCCLCPVTGGAMKPTTDGRWAHLACAIWIPETCLKDVKRMEPIDGLSRINKDRWKLVCSICGVSYGVCIQCSHPTCRVAYHPLCARAADLCVELEDDDKIHHMLLDEDEDPCIRLLSYCKKHRQPSAERPSLESDPAEPSQLVQTDMASSSGCARTEPYNFHRRRGQKQPQVMATASMKRLYVENRPYIVSGYCQNRVGNHTCSESLQPVGLSDVVQQEAFGNVSSMVEKYTSMKATFRKRLTFGKSRIHGFGVFAKVAHKAGDMMIEYIGEIVRPPISDIRERRIYNSLVGAGTYMFRIDDERVIDATRAGSVAHLINHSCEEGGSNSLKCVDQQSEQMHPTLELEKNDCATPTILEERGQSKIFGAANIPGPSYAHAHRLVFGIECPLGLVLSSLLEDLALHFGSLEFVADQFSHLHLRGAGEEAQAVPIPLAEGSAIFEGGTLAVDLDALARCIDTHLGPDPKPTQCWCTFYTLANILSQFTGDEPMPLESDFWDPSVPLPFGMRNAVTLFELEITERMHRVLPPRMEFVGMADYAPMSVHDVLKIESRGSSSKSLPGEECHPLWQCNMVQVMRVDLMGGAGNKPAHPLMQCRLEEQAAYEKEKLEPPRPEKPTSNTSAPPPPRARTR</sequence>
<comment type="caution">
    <text evidence="13">The sequence shown here is derived from an EMBL/GenBank/DDBJ whole genome shotgun (WGS) entry which is preliminary data.</text>
</comment>
<evidence type="ECO:0000256" key="1">
    <source>
        <dbReference type="ARBA" id="ARBA00004123"/>
    </source>
</evidence>
<dbReference type="CDD" id="cd20404">
    <property type="entry name" value="Tudor_Agenet_AtEML-like"/>
    <property type="match status" value="1"/>
</dbReference>
<protein>
    <submittedName>
        <fullName evidence="13">Histone-lysine N-methyltransferase ATX2-like</fullName>
    </submittedName>
</protein>
<dbReference type="InterPro" id="IPR003889">
    <property type="entry name" value="FYrich_C"/>
</dbReference>
<dbReference type="Pfam" id="PF13831">
    <property type="entry name" value="PHD_2"/>
    <property type="match status" value="1"/>
</dbReference>
<dbReference type="InterPro" id="IPR019786">
    <property type="entry name" value="Zinc_finger_PHD-type_CS"/>
</dbReference>
<dbReference type="GO" id="GO:0000785">
    <property type="term" value="C:chromatin"/>
    <property type="evidence" value="ECO:0007669"/>
    <property type="project" value="TreeGrafter"/>
</dbReference>
<feature type="domain" description="PHD-type" evidence="10">
    <location>
        <begin position="569"/>
        <end position="620"/>
    </location>
</feature>
<dbReference type="EMBL" id="PQIB02000002">
    <property type="protein sequence ID" value="RLN34929.1"/>
    <property type="molecule type" value="Genomic_DNA"/>
</dbReference>
<dbReference type="GO" id="GO:0006357">
    <property type="term" value="P:regulation of transcription by RNA polymerase II"/>
    <property type="evidence" value="ECO:0007669"/>
    <property type="project" value="TreeGrafter"/>
</dbReference>
<dbReference type="SMART" id="SM00541">
    <property type="entry name" value="FYRN"/>
    <property type="match status" value="1"/>
</dbReference>
<dbReference type="GO" id="GO:0008168">
    <property type="term" value="F:methyltransferase activity"/>
    <property type="evidence" value="ECO:0007669"/>
    <property type="project" value="UniProtKB-KW"/>
</dbReference>
<feature type="compositionally biased region" description="Pro residues" evidence="9">
    <location>
        <begin position="1248"/>
        <end position="1257"/>
    </location>
</feature>
<evidence type="ECO:0000259" key="10">
    <source>
        <dbReference type="PROSITE" id="PS50016"/>
    </source>
</evidence>
<keyword evidence="7" id="KW-0539">Nucleus</keyword>
<dbReference type="PROSITE" id="PS50016">
    <property type="entry name" value="ZF_PHD_2"/>
    <property type="match status" value="1"/>
</dbReference>
<dbReference type="PROSITE" id="PS01359">
    <property type="entry name" value="ZF_PHD_1"/>
    <property type="match status" value="1"/>
</dbReference>
<organism evidence="13 14">
    <name type="scientific">Panicum miliaceum</name>
    <name type="common">Proso millet</name>
    <name type="synonym">Broomcorn millet</name>
    <dbReference type="NCBI Taxonomy" id="4540"/>
    <lineage>
        <taxon>Eukaryota</taxon>
        <taxon>Viridiplantae</taxon>
        <taxon>Streptophyta</taxon>
        <taxon>Embryophyta</taxon>
        <taxon>Tracheophyta</taxon>
        <taxon>Spermatophyta</taxon>
        <taxon>Magnoliopsida</taxon>
        <taxon>Liliopsida</taxon>
        <taxon>Poales</taxon>
        <taxon>Poaceae</taxon>
        <taxon>PACMAD clade</taxon>
        <taxon>Panicoideae</taxon>
        <taxon>Panicodae</taxon>
        <taxon>Paniceae</taxon>
        <taxon>Panicinae</taxon>
        <taxon>Panicum</taxon>
        <taxon>Panicum sect. Panicum</taxon>
    </lineage>
</organism>
<evidence type="ECO:0000313" key="14">
    <source>
        <dbReference type="Proteomes" id="UP000275267"/>
    </source>
</evidence>
<dbReference type="GO" id="GO:0140993">
    <property type="term" value="F:histone modifying activity"/>
    <property type="evidence" value="ECO:0007669"/>
    <property type="project" value="UniProtKB-ARBA"/>
</dbReference>
<feature type="region of interest" description="Disordered" evidence="9">
    <location>
        <begin position="752"/>
        <end position="773"/>
    </location>
</feature>
<dbReference type="Proteomes" id="UP000275267">
    <property type="component" value="Unassembled WGS sequence"/>
</dbReference>
<evidence type="ECO:0000256" key="9">
    <source>
        <dbReference type="SAM" id="MobiDB-lite"/>
    </source>
</evidence>
<dbReference type="InterPro" id="IPR034732">
    <property type="entry name" value="EPHD"/>
</dbReference>
<evidence type="ECO:0000256" key="7">
    <source>
        <dbReference type="ARBA" id="ARBA00023242"/>
    </source>
</evidence>
<dbReference type="PROSITE" id="PS50812">
    <property type="entry name" value="PWWP"/>
    <property type="match status" value="1"/>
</dbReference>
<keyword evidence="3" id="KW-0479">Metal-binding</keyword>
<name>A0A3L6T9P5_PANMI</name>
<dbReference type="CDD" id="cd15662">
    <property type="entry name" value="ePHD_ATX1_2_like"/>
    <property type="match status" value="1"/>
</dbReference>
<evidence type="ECO:0000259" key="11">
    <source>
        <dbReference type="PROSITE" id="PS50812"/>
    </source>
</evidence>
<evidence type="ECO:0000256" key="5">
    <source>
        <dbReference type="ARBA" id="ARBA00022833"/>
    </source>
</evidence>
<dbReference type="FunFam" id="2.30.30.140:FF:000109">
    <property type="entry name" value="Histone-lysine N-methyltransferase"/>
    <property type="match status" value="1"/>
</dbReference>
<dbReference type="InterPro" id="IPR011011">
    <property type="entry name" value="Znf_FYVE_PHD"/>
</dbReference>
<dbReference type="InterPro" id="IPR002999">
    <property type="entry name" value="Tudor"/>
</dbReference>